<gene>
    <name evidence="3" type="ORF">GCM10009808_26220</name>
</gene>
<evidence type="ECO:0000256" key="1">
    <source>
        <dbReference type="SAM" id="Phobius"/>
    </source>
</evidence>
<keyword evidence="1" id="KW-0812">Transmembrane</keyword>
<proteinExistence type="predicted"/>
<name>A0ABP4UNC9_9MICO</name>
<reference evidence="4" key="1">
    <citation type="journal article" date="2019" name="Int. J. Syst. Evol. Microbiol.">
        <title>The Global Catalogue of Microorganisms (GCM) 10K type strain sequencing project: providing services to taxonomists for standard genome sequencing and annotation.</title>
        <authorList>
            <consortium name="The Broad Institute Genomics Platform"/>
            <consortium name="The Broad Institute Genome Sequencing Center for Infectious Disease"/>
            <person name="Wu L."/>
            <person name="Ma J."/>
        </authorList>
    </citation>
    <scope>NUCLEOTIDE SEQUENCE [LARGE SCALE GENOMIC DNA]</scope>
    <source>
        <strain evidence="4">JCM 15577</strain>
    </source>
</reference>
<protein>
    <recommendedName>
        <fullName evidence="5">LPXTG-motif cell wall anchor domain-containing protein</fullName>
    </recommendedName>
</protein>
<dbReference type="EMBL" id="BAAAPL010000002">
    <property type="protein sequence ID" value="GAA1706959.1"/>
    <property type="molecule type" value="Genomic_DNA"/>
</dbReference>
<sequence length="162" mass="15961">MKSLRTKIAAVVIAVVALVAAPTAAMAYTPVPSGGTSTTIPQGGSATFLFEEFTTGTVTYTLTGEGITGANIAAVKTAVTSASVSKAAGETVTVTLPTDATGTYTLVGTQGATSVSVTITAAIASTGFDAGSMLGVWIGGGVLLLGGVLVTVFAARRERQTV</sequence>
<keyword evidence="4" id="KW-1185">Reference proteome</keyword>
<dbReference type="RefSeq" id="WP_344073390.1">
    <property type="nucleotide sequence ID" value="NZ_BAAAPL010000002.1"/>
</dbReference>
<keyword evidence="2" id="KW-0732">Signal</keyword>
<evidence type="ECO:0008006" key="5">
    <source>
        <dbReference type="Google" id="ProtNLM"/>
    </source>
</evidence>
<feature type="chain" id="PRO_5046179807" description="LPXTG-motif cell wall anchor domain-containing protein" evidence="2">
    <location>
        <begin position="28"/>
        <end position="162"/>
    </location>
</feature>
<feature type="transmembrane region" description="Helical" evidence="1">
    <location>
        <begin position="134"/>
        <end position="155"/>
    </location>
</feature>
<dbReference type="Proteomes" id="UP001501690">
    <property type="component" value="Unassembled WGS sequence"/>
</dbReference>
<keyword evidence="1" id="KW-1133">Transmembrane helix</keyword>
<organism evidence="3 4">
    <name type="scientific">Microbacterium sediminicola</name>
    <dbReference type="NCBI Taxonomy" id="415210"/>
    <lineage>
        <taxon>Bacteria</taxon>
        <taxon>Bacillati</taxon>
        <taxon>Actinomycetota</taxon>
        <taxon>Actinomycetes</taxon>
        <taxon>Micrococcales</taxon>
        <taxon>Microbacteriaceae</taxon>
        <taxon>Microbacterium</taxon>
    </lineage>
</organism>
<evidence type="ECO:0000256" key="2">
    <source>
        <dbReference type="SAM" id="SignalP"/>
    </source>
</evidence>
<comment type="caution">
    <text evidence="3">The sequence shown here is derived from an EMBL/GenBank/DDBJ whole genome shotgun (WGS) entry which is preliminary data.</text>
</comment>
<keyword evidence="1" id="KW-0472">Membrane</keyword>
<evidence type="ECO:0000313" key="3">
    <source>
        <dbReference type="EMBL" id="GAA1706959.1"/>
    </source>
</evidence>
<accession>A0ABP4UNC9</accession>
<feature type="signal peptide" evidence="2">
    <location>
        <begin position="1"/>
        <end position="27"/>
    </location>
</feature>
<evidence type="ECO:0000313" key="4">
    <source>
        <dbReference type="Proteomes" id="UP001501690"/>
    </source>
</evidence>